<keyword evidence="2" id="KW-0560">Oxidoreductase</keyword>
<dbReference type="EMBL" id="VLTM01000094">
    <property type="protein sequence ID" value="KAA0154205.1"/>
    <property type="molecule type" value="Genomic_DNA"/>
</dbReference>
<evidence type="ECO:0000256" key="2">
    <source>
        <dbReference type="ARBA" id="ARBA00023002"/>
    </source>
</evidence>
<dbReference type="InterPro" id="IPR036291">
    <property type="entry name" value="NAD(P)-bd_dom_sf"/>
</dbReference>
<dbReference type="PANTHER" id="PTHR24320">
    <property type="entry name" value="RETINOL DEHYDROGENASE"/>
    <property type="match status" value="1"/>
</dbReference>
<gene>
    <name evidence="6" type="ORF">FNF28_06428</name>
    <name evidence="4" type="ORF">FNF29_05722</name>
    <name evidence="5" type="ORF">FNF31_06342</name>
</gene>
<proteinExistence type="inferred from homology"/>
<dbReference type="Gene3D" id="3.40.50.720">
    <property type="entry name" value="NAD(P)-binding Rossmann-like Domain"/>
    <property type="match status" value="1"/>
</dbReference>
<protein>
    <submittedName>
        <fullName evidence="6">Uncharacterized protein</fullName>
    </submittedName>
</protein>
<dbReference type="PANTHER" id="PTHR24320:SF148">
    <property type="entry name" value="NAD(P)-BINDING ROSSMANN-FOLD SUPERFAMILY PROTEIN"/>
    <property type="match status" value="1"/>
</dbReference>
<dbReference type="Proteomes" id="UP000323011">
    <property type="component" value="Unassembled WGS sequence"/>
</dbReference>
<comment type="caution">
    <text evidence="6">The sequence shown here is derived from an EMBL/GenBank/DDBJ whole genome shotgun (WGS) entry which is preliminary data.</text>
</comment>
<evidence type="ECO:0000313" key="4">
    <source>
        <dbReference type="EMBL" id="KAA0149711.1"/>
    </source>
</evidence>
<dbReference type="InterPro" id="IPR002347">
    <property type="entry name" value="SDR_fam"/>
</dbReference>
<name>A0A5A8CYI8_CAFRO</name>
<feature type="transmembrane region" description="Helical" evidence="3">
    <location>
        <begin position="12"/>
        <end position="32"/>
    </location>
</feature>
<reference evidence="7 8" key="1">
    <citation type="submission" date="2019-07" db="EMBL/GenBank/DDBJ databases">
        <title>Genomes of Cafeteria roenbergensis.</title>
        <authorList>
            <person name="Fischer M.G."/>
            <person name="Hackl T."/>
            <person name="Roman M."/>
        </authorList>
    </citation>
    <scope>NUCLEOTIDE SEQUENCE [LARGE SCALE GENOMIC DNA]</scope>
    <source>
        <strain evidence="4 7">BVI</strain>
        <strain evidence="5 9">Cflag</strain>
        <strain evidence="6 8">RCC970-E3</strain>
    </source>
</reference>
<evidence type="ECO:0000256" key="3">
    <source>
        <dbReference type="SAM" id="Phobius"/>
    </source>
</evidence>
<dbReference type="Pfam" id="PF00106">
    <property type="entry name" value="adh_short"/>
    <property type="match status" value="1"/>
</dbReference>
<dbReference type="GO" id="GO:0016491">
    <property type="term" value="F:oxidoreductase activity"/>
    <property type="evidence" value="ECO:0007669"/>
    <property type="project" value="UniProtKB-KW"/>
</dbReference>
<dbReference type="EMBL" id="VLTN01000040">
    <property type="protein sequence ID" value="KAA0149711.1"/>
    <property type="molecule type" value="Genomic_DNA"/>
</dbReference>
<sequence length="504" mass="52263">MAASSSEEMLLWAGVSAASIALMVVLGLGVGMSRMSAFVDKLEKKMDARVESRLGRLARAEGGLIACITGANAGIGLELATRLAVCGVHVVMLCRSEKRGKEAVAVVRSACLAETGMAPAAPVQLVQCDVSEPAAVRACAAALAAALPRIDLLYLNAGTMPVEGYNWASLIRAATTDQPLLGGPPEGGITHFFETGRGSATGEHFLVNPRWAREPSADHAGAPHLLATHVLGHVLLVELCAKNGLIGRGRVPELGADSKPAALERSDALSDAPWLASPPKLSRAPSFPEGAPCDPDLWLRPDSGCGGGGARVVWTSSRAANLTTDVASLRPEGLASAPEAEAARAALDAYGEAKFLQDALCHNMQRRLREGLPASAAGAREGSFSGTGDGAPTGPAPDACVTAVCPGFVATALTPWFMQLGLPFLELVRPSVCGQQLTARRGISPHLAVAIAAPSVTVPGRKLVVHRGMLTAAANGQRAATEEEQQAATEVCDEWLARWSSWGR</sequence>
<keyword evidence="3" id="KW-0472">Membrane</keyword>
<evidence type="ECO:0000313" key="8">
    <source>
        <dbReference type="Proteomes" id="UP000324907"/>
    </source>
</evidence>
<evidence type="ECO:0000256" key="1">
    <source>
        <dbReference type="ARBA" id="ARBA00006484"/>
    </source>
</evidence>
<dbReference type="Proteomes" id="UP000325113">
    <property type="component" value="Unassembled WGS sequence"/>
</dbReference>
<dbReference type="EMBL" id="VLTL01000161">
    <property type="protein sequence ID" value="KAA0158005.1"/>
    <property type="molecule type" value="Genomic_DNA"/>
</dbReference>
<accession>A0A5A8CYI8</accession>
<organism evidence="6 8">
    <name type="scientific">Cafeteria roenbergensis</name>
    <name type="common">Marine flagellate</name>
    <dbReference type="NCBI Taxonomy" id="33653"/>
    <lineage>
        <taxon>Eukaryota</taxon>
        <taxon>Sar</taxon>
        <taxon>Stramenopiles</taxon>
        <taxon>Bigyra</taxon>
        <taxon>Opalozoa</taxon>
        <taxon>Bicosoecida</taxon>
        <taxon>Cafeteriaceae</taxon>
        <taxon>Cafeteria</taxon>
    </lineage>
</organism>
<keyword evidence="3" id="KW-0812">Transmembrane</keyword>
<keyword evidence="7" id="KW-1185">Reference proteome</keyword>
<dbReference type="Proteomes" id="UP000324907">
    <property type="component" value="Unassembled WGS sequence"/>
</dbReference>
<evidence type="ECO:0000313" key="7">
    <source>
        <dbReference type="Proteomes" id="UP000323011"/>
    </source>
</evidence>
<evidence type="ECO:0000313" key="9">
    <source>
        <dbReference type="Proteomes" id="UP000325113"/>
    </source>
</evidence>
<evidence type="ECO:0000313" key="5">
    <source>
        <dbReference type="EMBL" id="KAA0154205.1"/>
    </source>
</evidence>
<evidence type="ECO:0000313" key="6">
    <source>
        <dbReference type="EMBL" id="KAA0158005.1"/>
    </source>
</evidence>
<dbReference type="SUPFAM" id="SSF51735">
    <property type="entry name" value="NAD(P)-binding Rossmann-fold domains"/>
    <property type="match status" value="1"/>
</dbReference>
<comment type="similarity">
    <text evidence="1">Belongs to the short-chain dehydrogenases/reductases (SDR) family.</text>
</comment>
<keyword evidence="3" id="KW-1133">Transmembrane helix</keyword>
<dbReference type="AlphaFoldDB" id="A0A5A8CYI8"/>